<dbReference type="GO" id="GO:0046081">
    <property type="term" value="P:dUTP catabolic process"/>
    <property type="evidence" value="ECO:0007669"/>
    <property type="project" value="TreeGrafter"/>
</dbReference>
<protein>
    <recommendedName>
        <fullName evidence="4">Nucleoside triphosphate pyrophosphohydrolase</fullName>
        <ecNumber evidence="3">3.6.1.8</ecNumber>
    </recommendedName>
</protein>
<dbReference type="InterPro" id="IPR011551">
    <property type="entry name" value="NTP_PyrPHydrolase_MazG"/>
</dbReference>
<evidence type="ECO:0000313" key="7">
    <source>
        <dbReference type="Proteomes" id="UP000076079"/>
    </source>
</evidence>
<dbReference type="Gene3D" id="1.10.287.1080">
    <property type="entry name" value="MazG-like"/>
    <property type="match status" value="2"/>
</dbReference>
<evidence type="ECO:0000259" key="5">
    <source>
        <dbReference type="Pfam" id="PF03819"/>
    </source>
</evidence>
<evidence type="ECO:0000256" key="3">
    <source>
        <dbReference type="ARBA" id="ARBA00066372"/>
    </source>
</evidence>
<dbReference type="KEGG" id="abac:LuPra_04381"/>
<dbReference type="EMBL" id="CP015136">
    <property type="protein sequence ID" value="AMY11134.1"/>
    <property type="molecule type" value="Genomic_DNA"/>
</dbReference>
<reference evidence="6 7" key="1">
    <citation type="journal article" date="2016" name="Genome Announc.">
        <title>First Complete Genome Sequence of a Subdivision 6 Acidobacterium Strain.</title>
        <authorList>
            <person name="Huang S."/>
            <person name="Vieira S."/>
            <person name="Bunk B."/>
            <person name="Riedel T."/>
            <person name="Sproer C."/>
            <person name="Overmann J."/>
        </authorList>
    </citation>
    <scope>NUCLEOTIDE SEQUENCE [LARGE SCALE GENOMIC DNA]</scope>
    <source>
        <strain evidence="7">DSM 100886 HEG_-6_39</strain>
    </source>
</reference>
<dbReference type="PANTHER" id="PTHR30522:SF0">
    <property type="entry name" value="NUCLEOSIDE TRIPHOSPHATE PYROPHOSPHOHYDROLASE"/>
    <property type="match status" value="1"/>
</dbReference>
<dbReference type="GO" id="GO:0046047">
    <property type="term" value="P:TTP catabolic process"/>
    <property type="evidence" value="ECO:0007669"/>
    <property type="project" value="TreeGrafter"/>
</dbReference>
<keyword evidence="7" id="KW-1185">Reference proteome</keyword>
<name>A0A143PTK3_LUTPR</name>
<comment type="similarity">
    <text evidence="2">Belongs to the nucleoside triphosphate pyrophosphohydrolase family.</text>
</comment>
<feature type="domain" description="NTP pyrophosphohydrolase MazG-like" evidence="5">
    <location>
        <begin position="169"/>
        <end position="231"/>
    </location>
</feature>
<dbReference type="Pfam" id="PF03819">
    <property type="entry name" value="MazG"/>
    <property type="match status" value="2"/>
</dbReference>
<accession>A0A143PTK3</accession>
<dbReference type="SUPFAM" id="SSF101386">
    <property type="entry name" value="all-alpha NTP pyrophosphatases"/>
    <property type="match status" value="2"/>
</dbReference>
<evidence type="ECO:0000256" key="4">
    <source>
        <dbReference type="ARBA" id="ARBA00074799"/>
    </source>
</evidence>
<gene>
    <name evidence="6" type="primary">mazG</name>
    <name evidence="6" type="ORF">LuPra_04381</name>
</gene>
<dbReference type="NCBIfam" id="TIGR00444">
    <property type="entry name" value="mazG"/>
    <property type="match status" value="1"/>
</dbReference>
<dbReference type="NCBIfam" id="NF007113">
    <property type="entry name" value="PRK09562.1"/>
    <property type="match status" value="1"/>
</dbReference>
<dbReference type="GO" id="GO:0046052">
    <property type="term" value="P:UTP catabolic process"/>
    <property type="evidence" value="ECO:0007669"/>
    <property type="project" value="TreeGrafter"/>
</dbReference>
<organism evidence="6 7">
    <name type="scientific">Luteitalea pratensis</name>
    <dbReference type="NCBI Taxonomy" id="1855912"/>
    <lineage>
        <taxon>Bacteria</taxon>
        <taxon>Pseudomonadati</taxon>
        <taxon>Acidobacteriota</taxon>
        <taxon>Vicinamibacteria</taxon>
        <taxon>Vicinamibacterales</taxon>
        <taxon>Vicinamibacteraceae</taxon>
        <taxon>Luteitalea</taxon>
    </lineage>
</organism>
<dbReference type="Proteomes" id="UP000076079">
    <property type="component" value="Chromosome"/>
</dbReference>
<evidence type="ECO:0000256" key="1">
    <source>
        <dbReference type="ARBA" id="ARBA00052141"/>
    </source>
</evidence>
<feature type="domain" description="NTP pyrophosphohydrolase MazG-like" evidence="5">
    <location>
        <begin position="32"/>
        <end position="105"/>
    </location>
</feature>
<reference evidence="7" key="2">
    <citation type="submission" date="2016-04" db="EMBL/GenBank/DDBJ databases">
        <title>First Complete Genome Sequence of a Subdivision 6 Acidobacterium.</title>
        <authorList>
            <person name="Huang S."/>
            <person name="Vieira S."/>
            <person name="Bunk B."/>
            <person name="Riedel T."/>
            <person name="Sproeer C."/>
            <person name="Overmann J."/>
        </authorList>
    </citation>
    <scope>NUCLEOTIDE SEQUENCE [LARGE SCALE GENOMIC DNA]</scope>
    <source>
        <strain evidence="7">DSM 100886 HEG_-6_39</strain>
    </source>
</reference>
<dbReference type="GO" id="GO:0047693">
    <property type="term" value="F:ATP diphosphatase activity"/>
    <property type="evidence" value="ECO:0007669"/>
    <property type="project" value="UniProtKB-EC"/>
</dbReference>
<dbReference type="EC" id="3.6.1.8" evidence="3"/>
<evidence type="ECO:0000313" key="6">
    <source>
        <dbReference type="EMBL" id="AMY11134.1"/>
    </source>
</evidence>
<dbReference type="PANTHER" id="PTHR30522">
    <property type="entry name" value="NUCLEOSIDE TRIPHOSPHATE PYROPHOSPHOHYDROLASE"/>
    <property type="match status" value="1"/>
</dbReference>
<comment type="catalytic activity">
    <reaction evidence="1">
        <text>ATP + H2O = AMP + diphosphate + H(+)</text>
        <dbReference type="Rhea" id="RHEA:14245"/>
        <dbReference type="ChEBI" id="CHEBI:15377"/>
        <dbReference type="ChEBI" id="CHEBI:15378"/>
        <dbReference type="ChEBI" id="CHEBI:30616"/>
        <dbReference type="ChEBI" id="CHEBI:33019"/>
        <dbReference type="ChEBI" id="CHEBI:456215"/>
        <dbReference type="EC" id="3.6.1.8"/>
    </reaction>
</comment>
<dbReference type="GO" id="GO:0006950">
    <property type="term" value="P:response to stress"/>
    <property type="evidence" value="ECO:0007669"/>
    <property type="project" value="UniProtKB-ARBA"/>
</dbReference>
<sequence length="269" mass="29541">MSHAEAGAAFARVVEIMARLRAPDGCPWDRGQSLKTLARFVLEEAAEVVDAIEREDADGLREEVGDLIFEGVFLAQVSKDEGGFDVTAALETVSTKLIRRHPHIFASDATLTPDQVKDQWDAIKAQEKADAGRAPASVLDGLPLAEPALARARAICSRVAKVGFDWPTAEAVLDKLDEETREVHAAIATGDRDAIEDEIGDMLFVIANLARKLDVDAESALRRANLKFIRRFGSVERRLATAGLPLEQATLEEMEEAWQATKRDEVDRR</sequence>
<dbReference type="InterPro" id="IPR004518">
    <property type="entry name" value="MazG-like_dom"/>
</dbReference>
<dbReference type="GO" id="GO:0046061">
    <property type="term" value="P:dATP catabolic process"/>
    <property type="evidence" value="ECO:0007669"/>
    <property type="project" value="TreeGrafter"/>
</dbReference>
<proteinExistence type="inferred from homology"/>
<dbReference type="CDD" id="cd11528">
    <property type="entry name" value="NTP-PPase_MazG_Nterm"/>
    <property type="match status" value="1"/>
</dbReference>
<dbReference type="InterPro" id="IPR048015">
    <property type="entry name" value="NTP-PPase_MazG-like_N"/>
</dbReference>
<dbReference type="FunFam" id="1.10.287.1080:FF:000001">
    <property type="entry name" value="Nucleoside triphosphate pyrophosphohydrolase"/>
    <property type="match status" value="1"/>
</dbReference>
<dbReference type="STRING" id="1855912.LuPra_04381"/>
<dbReference type="OrthoDB" id="9808939at2"/>
<dbReference type="GO" id="GO:0046076">
    <property type="term" value="P:dTTP catabolic process"/>
    <property type="evidence" value="ECO:0007669"/>
    <property type="project" value="TreeGrafter"/>
</dbReference>
<dbReference type="InterPro" id="IPR048011">
    <property type="entry name" value="NTP-PPase_MazG-like_C"/>
</dbReference>
<dbReference type="CDD" id="cd11529">
    <property type="entry name" value="NTP-PPase_MazG_Cterm"/>
    <property type="match status" value="1"/>
</dbReference>
<dbReference type="GO" id="GO:0006203">
    <property type="term" value="P:dGTP catabolic process"/>
    <property type="evidence" value="ECO:0007669"/>
    <property type="project" value="TreeGrafter"/>
</dbReference>
<dbReference type="AlphaFoldDB" id="A0A143PTK3"/>
<keyword evidence="6" id="KW-0378">Hydrolase</keyword>
<dbReference type="RefSeq" id="WP_110172708.1">
    <property type="nucleotide sequence ID" value="NZ_CP015136.1"/>
</dbReference>
<evidence type="ECO:0000256" key="2">
    <source>
        <dbReference type="ARBA" id="ARBA00061115"/>
    </source>
</evidence>
<dbReference type="FunFam" id="1.10.287.1080:FF:000003">
    <property type="entry name" value="Nucleoside triphosphate pyrophosphohydrolase"/>
    <property type="match status" value="1"/>
</dbReference>